<evidence type="ECO:0000256" key="1">
    <source>
        <dbReference type="SAM" id="MobiDB-lite"/>
    </source>
</evidence>
<name>A0A0C3PQZ2_9AGAM</name>
<dbReference type="Proteomes" id="UP000054248">
    <property type="component" value="Unassembled WGS sequence"/>
</dbReference>
<gene>
    <name evidence="2" type="ORF">M407DRAFT_246858</name>
</gene>
<feature type="compositionally biased region" description="Basic and acidic residues" evidence="1">
    <location>
        <begin position="74"/>
        <end position="91"/>
    </location>
</feature>
<dbReference type="EMBL" id="KN823441">
    <property type="protein sequence ID" value="KIO17030.1"/>
    <property type="molecule type" value="Genomic_DNA"/>
</dbReference>
<protein>
    <submittedName>
        <fullName evidence="2">Uncharacterized protein</fullName>
    </submittedName>
</protein>
<feature type="compositionally biased region" description="Polar residues" evidence="1">
    <location>
        <begin position="17"/>
        <end position="28"/>
    </location>
</feature>
<dbReference type="OrthoDB" id="3163030at2759"/>
<proteinExistence type="predicted"/>
<dbReference type="HOGENOM" id="CLU_987626_0_0_1"/>
<evidence type="ECO:0000313" key="2">
    <source>
        <dbReference type="EMBL" id="KIO17030.1"/>
    </source>
</evidence>
<feature type="region of interest" description="Disordered" evidence="1">
    <location>
        <begin position="1"/>
        <end position="106"/>
    </location>
</feature>
<accession>A0A0C3PQZ2</accession>
<reference evidence="3" key="2">
    <citation type="submission" date="2015-01" db="EMBL/GenBank/DDBJ databases">
        <title>Evolutionary Origins and Diversification of the Mycorrhizal Mutualists.</title>
        <authorList>
            <consortium name="DOE Joint Genome Institute"/>
            <consortium name="Mycorrhizal Genomics Consortium"/>
            <person name="Kohler A."/>
            <person name="Kuo A."/>
            <person name="Nagy L.G."/>
            <person name="Floudas D."/>
            <person name="Copeland A."/>
            <person name="Barry K.W."/>
            <person name="Cichocki N."/>
            <person name="Veneault-Fourrey C."/>
            <person name="LaButti K."/>
            <person name="Lindquist E.A."/>
            <person name="Lipzen A."/>
            <person name="Lundell T."/>
            <person name="Morin E."/>
            <person name="Murat C."/>
            <person name="Riley R."/>
            <person name="Ohm R."/>
            <person name="Sun H."/>
            <person name="Tunlid A."/>
            <person name="Henrissat B."/>
            <person name="Grigoriev I.V."/>
            <person name="Hibbett D.S."/>
            <person name="Martin F."/>
        </authorList>
    </citation>
    <scope>NUCLEOTIDE SEQUENCE [LARGE SCALE GENOMIC DNA]</scope>
    <source>
        <strain evidence="3">MUT 4182</strain>
    </source>
</reference>
<dbReference type="AlphaFoldDB" id="A0A0C3PQZ2"/>
<evidence type="ECO:0000313" key="3">
    <source>
        <dbReference type="Proteomes" id="UP000054248"/>
    </source>
</evidence>
<feature type="compositionally biased region" description="Basic residues" evidence="1">
    <location>
        <begin position="1"/>
        <end position="13"/>
    </location>
</feature>
<sequence>MVKSPRARGKKPPLPKPQTNKSQSQQASPDPATAVGNTTSSPQGGGASTTRKTPAGLPPGVLGNSNFAVIPRRQTPDPDGKGKGRQEKEDITAEDNPNLYVATPGSGSSSRKDLVFYTNCERGSDEFRRTLPQEYIDLVFSSMAKFCPTLIPTTFEAAAEYLREEKLKPKGKRDLRREFCYLSFTKIQESVGRPTLFLLETQTLIAVGPGHSIAVPTIDCPPWAFDRERNNEPSIFLFDPATKKPLDATAIMTYFTNTDPNQKHAFDEKETNIIQYKGRMYE</sequence>
<keyword evidence="3" id="KW-1185">Reference proteome</keyword>
<organism evidence="2 3">
    <name type="scientific">Tulasnella calospora MUT 4182</name>
    <dbReference type="NCBI Taxonomy" id="1051891"/>
    <lineage>
        <taxon>Eukaryota</taxon>
        <taxon>Fungi</taxon>
        <taxon>Dikarya</taxon>
        <taxon>Basidiomycota</taxon>
        <taxon>Agaricomycotina</taxon>
        <taxon>Agaricomycetes</taxon>
        <taxon>Cantharellales</taxon>
        <taxon>Tulasnellaceae</taxon>
        <taxon>Tulasnella</taxon>
    </lineage>
</organism>
<reference evidence="2 3" key="1">
    <citation type="submission" date="2014-04" db="EMBL/GenBank/DDBJ databases">
        <authorList>
            <consortium name="DOE Joint Genome Institute"/>
            <person name="Kuo A."/>
            <person name="Girlanda M."/>
            <person name="Perotto S."/>
            <person name="Kohler A."/>
            <person name="Nagy L.G."/>
            <person name="Floudas D."/>
            <person name="Copeland A."/>
            <person name="Barry K.W."/>
            <person name="Cichocki N."/>
            <person name="Veneault-Fourrey C."/>
            <person name="LaButti K."/>
            <person name="Lindquist E.A."/>
            <person name="Lipzen A."/>
            <person name="Lundell T."/>
            <person name="Morin E."/>
            <person name="Murat C."/>
            <person name="Sun H."/>
            <person name="Tunlid A."/>
            <person name="Henrissat B."/>
            <person name="Grigoriev I.V."/>
            <person name="Hibbett D.S."/>
            <person name="Martin F."/>
            <person name="Nordberg H.P."/>
            <person name="Cantor M.N."/>
            <person name="Hua S.X."/>
        </authorList>
    </citation>
    <scope>NUCLEOTIDE SEQUENCE [LARGE SCALE GENOMIC DNA]</scope>
    <source>
        <strain evidence="2 3">MUT 4182</strain>
    </source>
</reference>
<feature type="compositionally biased region" description="Polar residues" evidence="1">
    <location>
        <begin position="35"/>
        <end position="52"/>
    </location>
</feature>